<dbReference type="PANTHER" id="PTHR16193">
    <property type="entry name" value="TETRATRICOPEPTIDE REPEAT PROTEIN 27"/>
    <property type="match status" value="1"/>
</dbReference>
<dbReference type="VEuPathDB" id="FungiDB:C5L36_0C07030"/>
<dbReference type="EMBL" id="JQFK01000041">
    <property type="protein sequence ID" value="KGK37230.1"/>
    <property type="molecule type" value="Genomic_DNA"/>
</dbReference>
<dbReference type="HOGENOM" id="CLU_004905_0_1_1"/>
<dbReference type="AlphaFoldDB" id="A0A099NXA5"/>
<feature type="repeat" description="TPR" evidence="3">
    <location>
        <begin position="605"/>
        <end position="638"/>
    </location>
</feature>
<dbReference type="Gene3D" id="1.25.40.10">
    <property type="entry name" value="Tetratricopeptide repeat domain"/>
    <property type="match status" value="3"/>
</dbReference>
<dbReference type="InterPro" id="IPR044244">
    <property type="entry name" value="TTC27/Emw1"/>
</dbReference>
<accession>A0A099NXA5</accession>
<dbReference type="Proteomes" id="UP000029867">
    <property type="component" value="Unassembled WGS sequence"/>
</dbReference>
<organism evidence="4 5">
    <name type="scientific">Pichia kudriavzevii</name>
    <name type="common">Yeast</name>
    <name type="synonym">Issatchenkia orientalis</name>
    <dbReference type="NCBI Taxonomy" id="4909"/>
    <lineage>
        <taxon>Eukaryota</taxon>
        <taxon>Fungi</taxon>
        <taxon>Dikarya</taxon>
        <taxon>Ascomycota</taxon>
        <taxon>Saccharomycotina</taxon>
        <taxon>Pichiomycetes</taxon>
        <taxon>Pichiales</taxon>
        <taxon>Pichiaceae</taxon>
        <taxon>Pichia</taxon>
    </lineage>
</organism>
<evidence type="ECO:0000256" key="1">
    <source>
        <dbReference type="ARBA" id="ARBA00022737"/>
    </source>
</evidence>
<evidence type="ECO:0000256" key="2">
    <source>
        <dbReference type="ARBA" id="ARBA00022803"/>
    </source>
</evidence>
<dbReference type="Pfam" id="PF13181">
    <property type="entry name" value="TPR_8"/>
    <property type="match status" value="2"/>
</dbReference>
<dbReference type="SMART" id="SM00028">
    <property type="entry name" value="TPR"/>
    <property type="match status" value="6"/>
</dbReference>
<keyword evidence="2 3" id="KW-0802">TPR repeat</keyword>
<protein>
    <submittedName>
        <fullName evidence="4">Uncharacterized protein</fullName>
    </submittedName>
</protein>
<evidence type="ECO:0000256" key="3">
    <source>
        <dbReference type="PROSITE-ProRule" id="PRU00339"/>
    </source>
</evidence>
<feature type="repeat" description="TPR" evidence="3">
    <location>
        <begin position="821"/>
        <end position="854"/>
    </location>
</feature>
<proteinExistence type="predicted"/>
<reference evidence="5" key="1">
    <citation type="journal article" date="2014" name="Microb. Cell Fact.">
        <title>Exploiting Issatchenkia orientalis SD108 for succinic acid production.</title>
        <authorList>
            <person name="Xiao H."/>
            <person name="Shao Z."/>
            <person name="Jiang Y."/>
            <person name="Dole S."/>
            <person name="Zhao H."/>
        </authorList>
    </citation>
    <scope>NUCLEOTIDE SEQUENCE [LARGE SCALE GENOMIC DNA]</scope>
    <source>
        <strain evidence="5">SD108</strain>
    </source>
</reference>
<feature type="repeat" description="TPR" evidence="3">
    <location>
        <begin position="922"/>
        <end position="955"/>
    </location>
</feature>
<evidence type="ECO:0000313" key="4">
    <source>
        <dbReference type="EMBL" id="KGK37230.1"/>
    </source>
</evidence>
<dbReference type="PANTHER" id="PTHR16193:SF0">
    <property type="entry name" value="TETRATRICOPEPTIDE REPEAT PROTEIN 27"/>
    <property type="match status" value="1"/>
</dbReference>
<dbReference type="eggNOG" id="KOG1128">
    <property type="taxonomic scope" value="Eukaryota"/>
</dbReference>
<comment type="caution">
    <text evidence="4">The sequence shown here is derived from an EMBL/GenBank/DDBJ whole genome shotgun (WGS) entry which is preliminary data.</text>
</comment>
<dbReference type="PROSITE" id="PS50005">
    <property type="entry name" value="TPR"/>
    <property type="match status" value="4"/>
</dbReference>
<name>A0A099NXA5_PICKU</name>
<sequence>MSLKNLYTNLILQQNGSSNTGRSVIDSKLEKLFESLINGYYLEYLRNETVSDQLFQNHGVLSLTQRYIMDSSFSQAQYFENLVSLFESNINTLDISKEEKQTYLFLTAVLLLQFFVEINFSGPQLPFETEDKEVGFLNILGSEARKNCAFQTKLQSESLSLLTIGGFAPYHLTESPFLLALALFIFEQLQGPEISLFDPTKIYLETSTLVAKSFNPEIFSNDNSNNFVLGSICWWRARALQVQQSLLSDISPELTSLSLNLISKKVVNSLIDESNVNSEINQKLLITYYLENANISIAGDLELQTLDNIINANKISGMQLVLTGCKAKMTKHQQKSTATLTVLAKSDERLLKHEQAEKLFNPQDVKLNDDLFLERPEFDTTGNDDSLEENEDPESAKRIKIDYTNISGFENSSSSISKKLLPIAMKESDIPKELSELDPNNQPNLANLDHIQLLLRMQTILNNTPSGNSLVNEELIAIIQRILFSAENSVNWLVFARALWYRSLLEAARPRTVERGVLQLYSLVEELGVASEQTARLFPKTEDEINFPVKFRKADDINQPLTNAIRLRFIYLFPLMPKWSLDSKLAEKLLELGALKSALEIYERLEKWTDAALCYASTGDSNKGIQLINKALEIDPNDARSWSVLGDIKQNPELWQKAWEIGRYASAKRSLAKYYYNPPKGAGIERDIQIAINHMYDCLSANPINFQNWYFYGCMGLEISNYELAAEAFTRCISLDDTNSYAWSNLASALIKLDKLPEAFNALQKSVNSADDINQPLTNAIRLRFIYLIPLMPKWSLDSKLAEKLLELGALKSALEIYERLEKWTDAALCYASTGDSNKGIQLINKALEIDPNDARSWSVLGDIKQNPELWQKAWEIGRYASAKRSLAKYYYNPPKGAGIERDIQIAINHMYDCLSANPINFQNWYFYGCMGLEISNYELAAEAFTRCISLDDTNSYAWSNLASALIKLDKLPEAFNALQKSVNSGDSATKSWKIWENYLIVAVKLGRWDDVLHASVVLLNRKKELDQQEASIDLPVVEKLVDLLVSEPYDETNRETYFQKTCIDFVCNQVPSVVLHDARVWRIIAKVDLWRRKPWLALEDYEKAYRAKVWNEAVETCCDLVSAYENFGEMEGRHGAGDVVCKDWRFKAKSTVRSLLSKGKASWEYTDSYERLLELKKEVIKA</sequence>
<dbReference type="InterPro" id="IPR011990">
    <property type="entry name" value="TPR-like_helical_dom_sf"/>
</dbReference>
<evidence type="ECO:0000313" key="5">
    <source>
        <dbReference type="Proteomes" id="UP000029867"/>
    </source>
</evidence>
<keyword evidence="1" id="KW-0677">Repeat</keyword>
<feature type="repeat" description="TPR" evidence="3">
    <location>
        <begin position="706"/>
        <end position="739"/>
    </location>
</feature>
<gene>
    <name evidence="4" type="ORF">JL09_g3629</name>
</gene>
<dbReference type="InterPro" id="IPR019734">
    <property type="entry name" value="TPR_rpt"/>
</dbReference>
<dbReference type="SUPFAM" id="SSF81901">
    <property type="entry name" value="HCP-like"/>
    <property type="match status" value="2"/>
</dbReference>